<dbReference type="RefSeq" id="WP_173285106.1">
    <property type="nucleotide sequence ID" value="NZ_CP054020.1"/>
</dbReference>
<feature type="domain" description="UspA" evidence="3">
    <location>
        <begin position="5"/>
        <end position="153"/>
    </location>
</feature>
<dbReference type="Pfam" id="PF00582">
    <property type="entry name" value="Usp"/>
    <property type="match status" value="1"/>
</dbReference>
<gene>
    <name evidence="4" type="ORF">HQN79_06340</name>
</gene>
<dbReference type="EMBL" id="CP054020">
    <property type="protein sequence ID" value="QKI89207.1"/>
    <property type="molecule type" value="Genomic_DNA"/>
</dbReference>
<dbReference type="Gene3D" id="3.40.50.620">
    <property type="entry name" value="HUPs"/>
    <property type="match status" value="1"/>
</dbReference>
<keyword evidence="2" id="KW-0963">Cytoplasm</keyword>
<dbReference type="GO" id="GO:0005737">
    <property type="term" value="C:cytoplasm"/>
    <property type="evidence" value="ECO:0007669"/>
    <property type="project" value="UniProtKB-SubCell"/>
</dbReference>
<dbReference type="PIRSF" id="PIRSF006276">
    <property type="entry name" value="UspA"/>
    <property type="match status" value="1"/>
</dbReference>
<dbReference type="SUPFAM" id="SSF52402">
    <property type="entry name" value="Adenine nucleotide alpha hydrolases-like"/>
    <property type="match status" value="1"/>
</dbReference>
<organism evidence="4 5">
    <name type="scientific">Thiomicrorhabdus xiamenensis</name>
    <dbReference type="NCBI Taxonomy" id="2739063"/>
    <lineage>
        <taxon>Bacteria</taxon>
        <taxon>Pseudomonadati</taxon>
        <taxon>Pseudomonadota</taxon>
        <taxon>Gammaproteobacteria</taxon>
        <taxon>Thiotrichales</taxon>
        <taxon>Piscirickettsiaceae</taxon>
        <taxon>Thiomicrorhabdus</taxon>
    </lineage>
</organism>
<dbReference type="PANTHER" id="PTHR46268">
    <property type="entry name" value="STRESS RESPONSE PROTEIN NHAX"/>
    <property type="match status" value="1"/>
</dbReference>
<comment type="similarity">
    <text evidence="1 2">Belongs to the universal stress protein A family.</text>
</comment>
<evidence type="ECO:0000313" key="4">
    <source>
        <dbReference type="EMBL" id="QKI89207.1"/>
    </source>
</evidence>
<evidence type="ECO:0000256" key="1">
    <source>
        <dbReference type="ARBA" id="ARBA00008791"/>
    </source>
</evidence>
<accession>A0A7D4TE75</accession>
<name>A0A7D4TE75_9GAMM</name>
<protein>
    <recommendedName>
        <fullName evidence="2">Universal stress protein</fullName>
    </recommendedName>
</protein>
<evidence type="ECO:0000256" key="2">
    <source>
        <dbReference type="PIRNR" id="PIRNR006276"/>
    </source>
</evidence>
<proteinExistence type="inferred from homology"/>
<keyword evidence="5" id="KW-1185">Reference proteome</keyword>
<evidence type="ECO:0000313" key="5">
    <source>
        <dbReference type="Proteomes" id="UP000504724"/>
    </source>
</evidence>
<dbReference type="AlphaFoldDB" id="A0A7D4TE75"/>
<dbReference type="KEGG" id="txa:HQN79_06340"/>
<reference evidence="4 5" key="1">
    <citation type="submission" date="2020-05" db="EMBL/GenBank/DDBJ databases">
        <title>Thiomicrorhabdus sediminis sp.nov. and Thiomicrorhabdus xiamenensis sp.nov., novel sulfur-oxidizing bacteria isolated from coastal sediment.</title>
        <authorList>
            <person name="Liu X."/>
        </authorList>
    </citation>
    <scope>NUCLEOTIDE SEQUENCE [LARGE SCALE GENOMIC DNA]</scope>
    <source>
        <strain evidence="4 5">G2</strain>
    </source>
</reference>
<sequence length="157" mass="17589">MNKSYQHLLVAVDFSDSSRAALNRALKLAKDLQAKITLMHVVELPVNPILEDIAVTGLPGLWDEELTKQWLDVAHKQLDEWMATIPEDARQKLHIEAKVQIGHPVQELCDYASQHQVDCILIGYHGHSALHNLIGSTSRSVLIEAECDVLNVKLTKK</sequence>
<dbReference type="InterPro" id="IPR006016">
    <property type="entry name" value="UspA"/>
</dbReference>
<dbReference type="Proteomes" id="UP000504724">
    <property type="component" value="Chromosome"/>
</dbReference>
<dbReference type="PRINTS" id="PR01438">
    <property type="entry name" value="UNVRSLSTRESS"/>
</dbReference>
<dbReference type="InterPro" id="IPR014729">
    <property type="entry name" value="Rossmann-like_a/b/a_fold"/>
</dbReference>
<dbReference type="CDD" id="cd00293">
    <property type="entry name" value="USP-like"/>
    <property type="match status" value="1"/>
</dbReference>
<evidence type="ECO:0000259" key="3">
    <source>
        <dbReference type="Pfam" id="PF00582"/>
    </source>
</evidence>
<dbReference type="InterPro" id="IPR006015">
    <property type="entry name" value="Universal_stress_UspA"/>
</dbReference>
<comment type="subcellular location">
    <subcellularLocation>
        <location evidence="2">Cytoplasm</location>
    </subcellularLocation>
</comment>
<dbReference type="PANTHER" id="PTHR46268:SF15">
    <property type="entry name" value="UNIVERSAL STRESS PROTEIN HP_0031"/>
    <property type="match status" value="1"/>
</dbReference>